<dbReference type="AlphaFoldDB" id="R7QRN1"/>
<dbReference type="Gramene" id="CDF40156">
    <property type="protein sequence ID" value="CDF40156"/>
    <property type="gene ID" value="CHC_T00007019001"/>
</dbReference>
<feature type="region of interest" description="Disordered" evidence="1">
    <location>
        <begin position="138"/>
        <end position="157"/>
    </location>
</feature>
<accession>R7QRN1</accession>
<evidence type="ECO:0000313" key="3">
    <source>
        <dbReference type="Proteomes" id="UP000012073"/>
    </source>
</evidence>
<gene>
    <name evidence="2" type="ORF">CHC_T00007019001</name>
</gene>
<dbReference type="RefSeq" id="XP_005710450.1">
    <property type="nucleotide sequence ID" value="XM_005710393.1"/>
</dbReference>
<protein>
    <submittedName>
        <fullName evidence="2">Uncharacterized protein</fullName>
    </submittedName>
</protein>
<feature type="compositionally biased region" description="Basic and acidic residues" evidence="1">
    <location>
        <begin position="148"/>
        <end position="157"/>
    </location>
</feature>
<dbReference type="KEGG" id="ccp:CHC_T00007019001"/>
<dbReference type="EMBL" id="HG002134">
    <property type="protein sequence ID" value="CDF40156.1"/>
    <property type="molecule type" value="Genomic_DNA"/>
</dbReference>
<proteinExistence type="predicted"/>
<sequence length="179" mass="19209">MSRARGAHKTVVLNGQLLPQVVKLRRNVITKLLDLRDLTGAAARLGRRRGDLFAVLIAPGHEERLRSGHAIEPRQGIGGDRGIGGAHVRRGIDIVQRGGDDTAASAERGWIGGGPNRGPRSAGYADVKWGRVRRQAAGGKSLVSQNASRHDGGHKTKVHEARYGQGLLRVGSRENWGFG</sequence>
<dbReference type="GeneID" id="17318162"/>
<name>R7QRN1_CHOCR</name>
<reference evidence="3" key="1">
    <citation type="journal article" date="2013" name="Proc. Natl. Acad. Sci. U.S.A.">
        <title>Genome structure and metabolic features in the red seaweed Chondrus crispus shed light on evolution of the Archaeplastida.</title>
        <authorList>
            <person name="Collen J."/>
            <person name="Porcel B."/>
            <person name="Carre W."/>
            <person name="Ball S.G."/>
            <person name="Chaparro C."/>
            <person name="Tonon T."/>
            <person name="Barbeyron T."/>
            <person name="Michel G."/>
            <person name="Noel B."/>
            <person name="Valentin K."/>
            <person name="Elias M."/>
            <person name="Artiguenave F."/>
            <person name="Arun A."/>
            <person name="Aury J.M."/>
            <person name="Barbosa-Neto J.F."/>
            <person name="Bothwell J.H."/>
            <person name="Bouget F.Y."/>
            <person name="Brillet L."/>
            <person name="Cabello-Hurtado F."/>
            <person name="Capella-Gutierrez S."/>
            <person name="Charrier B."/>
            <person name="Cladiere L."/>
            <person name="Cock J.M."/>
            <person name="Coelho S.M."/>
            <person name="Colleoni C."/>
            <person name="Czjzek M."/>
            <person name="Da Silva C."/>
            <person name="Delage L."/>
            <person name="Denoeud F."/>
            <person name="Deschamps P."/>
            <person name="Dittami S.M."/>
            <person name="Gabaldon T."/>
            <person name="Gachon C.M."/>
            <person name="Groisillier A."/>
            <person name="Herve C."/>
            <person name="Jabbari K."/>
            <person name="Katinka M."/>
            <person name="Kloareg B."/>
            <person name="Kowalczyk N."/>
            <person name="Labadie K."/>
            <person name="Leblanc C."/>
            <person name="Lopez P.J."/>
            <person name="McLachlan D.H."/>
            <person name="Meslet-Cladiere L."/>
            <person name="Moustafa A."/>
            <person name="Nehr Z."/>
            <person name="Nyvall Collen P."/>
            <person name="Panaud O."/>
            <person name="Partensky F."/>
            <person name="Poulain J."/>
            <person name="Rensing S.A."/>
            <person name="Rousvoal S."/>
            <person name="Samson G."/>
            <person name="Symeonidi A."/>
            <person name="Weissenbach J."/>
            <person name="Zambounis A."/>
            <person name="Wincker P."/>
            <person name="Boyen C."/>
        </authorList>
    </citation>
    <scope>NUCLEOTIDE SEQUENCE [LARGE SCALE GENOMIC DNA]</scope>
    <source>
        <strain evidence="3">cv. Stackhouse</strain>
    </source>
</reference>
<keyword evidence="3" id="KW-1185">Reference proteome</keyword>
<organism evidence="2 3">
    <name type="scientific">Chondrus crispus</name>
    <name type="common">Carrageen Irish moss</name>
    <name type="synonym">Polymorpha crispa</name>
    <dbReference type="NCBI Taxonomy" id="2769"/>
    <lineage>
        <taxon>Eukaryota</taxon>
        <taxon>Rhodophyta</taxon>
        <taxon>Florideophyceae</taxon>
        <taxon>Rhodymeniophycidae</taxon>
        <taxon>Gigartinales</taxon>
        <taxon>Gigartinaceae</taxon>
        <taxon>Chondrus</taxon>
    </lineage>
</organism>
<evidence type="ECO:0000313" key="2">
    <source>
        <dbReference type="EMBL" id="CDF40156.1"/>
    </source>
</evidence>
<dbReference type="Proteomes" id="UP000012073">
    <property type="component" value="Unassembled WGS sequence"/>
</dbReference>
<evidence type="ECO:0000256" key="1">
    <source>
        <dbReference type="SAM" id="MobiDB-lite"/>
    </source>
</evidence>